<evidence type="ECO:0000256" key="1">
    <source>
        <dbReference type="SAM" id="MobiDB-lite"/>
    </source>
</evidence>
<gene>
    <name evidence="2" type="ORF">GCM10009117_11680</name>
</gene>
<organism evidence="2 3">
    <name type="scientific">Gangjinia marincola</name>
    <dbReference type="NCBI Taxonomy" id="578463"/>
    <lineage>
        <taxon>Bacteria</taxon>
        <taxon>Pseudomonadati</taxon>
        <taxon>Bacteroidota</taxon>
        <taxon>Flavobacteriia</taxon>
        <taxon>Flavobacteriales</taxon>
        <taxon>Flavobacteriaceae</taxon>
        <taxon>Gangjinia</taxon>
    </lineage>
</organism>
<protein>
    <recommendedName>
        <fullName evidence="4">Peptidylprolyl isomerase</fullName>
    </recommendedName>
</protein>
<dbReference type="EMBL" id="BAAAFG010000013">
    <property type="protein sequence ID" value="GAA0872021.1"/>
    <property type="molecule type" value="Genomic_DNA"/>
</dbReference>
<dbReference type="Proteomes" id="UP001500507">
    <property type="component" value="Unassembled WGS sequence"/>
</dbReference>
<evidence type="ECO:0000313" key="3">
    <source>
        <dbReference type="Proteomes" id="UP001500507"/>
    </source>
</evidence>
<feature type="compositionally biased region" description="Acidic residues" evidence="1">
    <location>
        <begin position="168"/>
        <end position="202"/>
    </location>
</feature>
<dbReference type="InterPro" id="IPR046357">
    <property type="entry name" value="PPIase_dom_sf"/>
</dbReference>
<keyword evidence="3" id="KW-1185">Reference proteome</keyword>
<comment type="caution">
    <text evidence="2">The sequence shown here is derived from an EMBL/GenBank/DDBJ whole genome shotgun (WGS) entry which is preliminary data.</text>
</comment>
<reference evidence="3" key="1">
    <citation type="journal article" date="2019" name="Int. J. Syst. Evol. Microbiol.">
        <title>The Global Catalogue of Microorganisms (GCM) 10K type strain sequencing project: providing services to taxonomists for standard genome sequencing and annotation.</title>
        <authorList>
            <consortium name="The Broad Institute Genomics Platform"/>
            <consortium name="The Broad Institute Genome Sequencing Center for Infectious Disease"/>
            <person name="Wu L."/>
            <person name="Ma J."/>
        </authorList>
    </citation>
    <scope>NUCLEOTIDE SEQUENCE [LARGE SCALE GENOMIC DNA]</scope>
    <source>
        <strain evidence="3">JCM 16082</strain>
    </source>
</reference>
<sequence>MKNIIKGIIYFTILSVGIVSCGGDDDDGITTVPPRDRAEVEEENRDSLMSYLENHFYTVVENDLNPNLLSIRFDSITDYNEDFRTPIASLLDLEEGIYPRLEENTFSFETEEETIEYLYYVLKLEPGANTQVGNPTFADSTFLSYRGIFTRSTNNTDDVDFDGIPNEADVDYDGDDDDEDPDNPQDEDEDGINDDADADDDGVPGTDDGKLDEDNDGIIDSFDNSFYDNSRVFDQSPLPLWQNGVLSFSSTGQPGGSLITGYREGLTEFSGASSFMMEDDGTFSFSGDYGIGAIFIPSGLAYFANPPSGIPLYEPLIFSVQVLLVQEADHDNDGIPSYLEDLDEDRFVIDDDTDENTAPNFFDADDDGDGVLTRDEITIAENAMDDGRVTLDEIEFYENADGLPAYLDPDVTEDRSDTDED</sequence>
<dbReference type="InterPro" id="IPR018247">
    <property type="entry name" value="EF_Hand_1_Ca_BS"/>
</dbReference>
<dbReference type="PROSITE" id="PS51257">
    <property type="entry name" value="PROKAR_LIPOPROTEIN"/>
    <property type="match status" value="1"/>
</dbReference>
<dbReference type="PROSITE" id="PS00018">
    <property type="entry name" value="EF_HAND_1"/>
    <property type="match status" value="1"/>
</dbReference>
<feature type="region of interest" description="Disordered" evidence="1">
    <location>
        <begin position="156"/>
        <end position="217"/>
    </location>
</feature>
<dbReference type="Gene3D" id="3.10.50.40">
    <property type="match status" value="1"/>
</dbReference>
<dbReference type="RefSeq" id="WP_343764842.1">
    <property type="nucleotide sequence ID" value="NZ_BAAAFG010000013.1"/>
</dbReference>
<evidence type="ECO:0008006" key="4">
    <source>
        <dbReference type="Google" id="ProtNLM"/>
    </source>
</evidence>
<evidence type="ECO:0000313" key="2">
    <source>
        <dbReference type="EMBL" id="GAA0872021.1"/>
    </source>
</evidence>
<feature type="region of interest" description="Disordered" evidence="1">
    <location>
        <begin position="402"/>
        <end position="421"/>
    </location>
</feature>
<accession>A0ABP3XRW1</accession>
<proteinExistence type="predicted"/>
<name>A0ABP3XRW1_9FLAO</name>